<reference evidence="3 4" key="1">
    <citation type="journal article" date="2015" name="Int. J. Syst. Evol. Microbiol.">
        <title>Roseomonas oryzae sp. nov., isolated from paddy rhizosphere soil.</title>
        <authorList>
            <person name="Ramaprasad E.V."/>
            <person name="Sasikala Ch."/>
            <person name="Ramana Ch.V."/>
        </authorList>
    </citation>
    <scope>NUCLEOTIDE SEQUENCE [LARGE SCALE GENOMIC DNA]</scope>
    <source>
        <strain evidence="3 4">KCTC 42542</strain>
    </source>
</reference>
<dbReference type="EMBL" id="VUKA01000002">
    <property type="protein sequence ID" value="KAA2213703.1"/>
    <property type="molecule type" value="Genomic_DNA"/>
</dbReference>
<evidence type="ECO:0000256" key="2">
    <source>
        <dbReference type="SAM" id="SignalP"/>
    </source>
</evidence>
<evidence type="ECO:0000313" key="3">
    <source>
        <dbReference type="EMBL" id="KAA2213703.1"/>
    </source>
</evidence>
<feature type="region of interest" description="Disordered" evidence="1">
    <location>
        <begin position="16"/>
        <end position="114"/>
    </location>
</feature>
<feature type="compositionally biased region" description="Low complexity" evidence="1">
    <location>
        <begin position="16"/>
        <end position="29"/>
    </location>
</feature>
<protein>
    <recommendedName>
        <fullName evidence="5">Lipoprotein</fullName>
    </recommendedName>
</protein>
<keyword evidence="2" id="KW-0732">Signal</keyword>
<evidence type="ECO:0008006" key="5">
    <source>
        <dbReference type="Google" id="ProtNLM"/>
    </source>
</evidence>
<feature type="chain" id="PRO_5023128865" description="Lipoprotein" evidence="2">
    <location>
        <begin position="23"/>
        <end position="114"/>
    </location>
</feature>
<evidence type="ECO:0000313" key="4">
    <source>
        <dbReference type="Proteomes" id="UP000322110"/>
    </source>
</evidence>
<feature type="compositionally biased region" description="Polar residues" evidence="1">
    <location>
        <begin position="38"/>
        <end position="49"/>
    </location>
</feature>
<gene>
    <name evidence="3" type="ORF">F0Q34_06445</name>
</gene>
<dbReference type="PROSITE" id="PS51257">
    <property type="entry name" value="PROKAR_LIPOPROTEIN"/>
    <property type="match status" value="1"/>
</dbReference>
<comment type="caution">
    <text evidence="3">The sequence shown here is derived from an EMBL/GenBank/DDBJ whole genome shotgun (WGS) entry which is preliminary data.</text>
</comment>
<dbReference type="RefSeq" id="WP_149811360.1">
    <property type="nucleotide sequence ID" value="NZ_VUKA01000002.1"/>
</dbReference>
<evidence type="ECO:0000256" key="1">
    <source>
        <dbReference type="SAM" id="MobiDB-lite"/>
    </source>
</evidence>
<name>A0A5B2THX0_9PROT</name>
<sequence>MRPSLLLVGGLGLMLAACGSPSGPPSGAGVTPLPPGTPSNASSTTSPIQGQDDLGPGRAGSGLATGVPSAGTGRINPTQGSSSQPPRPGIGRPAAQSGTISPIQGQDDRGPGAR</sequence>
<proteinExistence type="predicted"/>
<accession>A0A5B2THX0</accession>
<keyword evidence="4" id="KW-1185">Reference proteome</keyword>
<dbReference type="Proteomes" id="UP000322110">
    <property type="component" value="Unassembled WGS sequence"/>
</dbReference>
<dbReference type="AlphaFoldDB" id="A0A5B2THX0"/>
<feature type="signal peptide" evidence="2">
    <location>
        <begin position="1"/>
        <end position="22"/>
    </location>
</feature>
<organism evidence="3 4">
    <name type="scientific">Teichococcus oryzae</name>
    <dbReference type="NCBI Taxonomy" id="1608942"/>
    <lineage>
        <taxon>Bacteria</taxon>
        <taxon>Pseudomonadati</taxon>
        <taxon>Pseudomonadota</taxon>
        <taxon>Alphaproteobacteria</taxon>
        <taxon>Acetobacterales</taxon>
        <taxon>Roseomonadaceae</taxon>
        <taxon>Roseomonas</taxon>
    </lineage>
</organism>
<feature type="compositionally biased region" description="Polar residues" evidence="1">
    <location>
        <begin position="75"/>
        <end position="84"/>
    </location>
</feature>